<organism evidence="1 2">
    <name type="scientific">Evansella vedderi</name>
    <dbReference type="NCBI Taxonomy" id="38282"/>
    <lineage>
        <taxon>Bacteria</taxon>
        <taxon>Bacillati</taxon>
        <taxon>Bacillota</taxon>
        <taxon>Bacilli</taxon>
        <taxon>Bacillales</taxon>
        <taxon>Bacillaceae</taxon>
        <taxon>Evansella</taxon>
    </lineage>
</organism>
<name>A0ABT9ZVC2_9BACI</name>
<dbReference type="Proteomes" id="UP001230005">
    <property type="component" value="Unassembled WGS sequence"/>
</dbReference>
<sequence>MSVVPYLSVDYKKEYALKTNNKIAAVLDPMDFNHFQEGEEQNISWKWIHLPMKTQGKELNKLVLQNNTNDSIYVTVLIRYTLAKANEAPLVYYSPTREALIVHDGCGYRLIGGISDQGNIEKYSTMQINMEDWAIGSPLKYQPLTKESKGWGMELKFLIKKKSTAYLYEWEFQSQKLQELEDLHLQYQELLCKREKDL</sequence>
<reference evidence="1 2" key="1">
    <citation type="submission" date="2023-07" db="EMBL/GenBank/DDBJ databases">
        <title>Genomic Encyclopedia of Type Strains, Phase IV (KMG-IV): sequencing the most valuable type-strain genomes for metagenomic binning, comparative biology and taxonomic classification.</title>
        <authorList>
            <person name="Goeker M."/>
        </authorList>
    </citation>
    <scope>NUCLEOTIDE SEQUENCE [LARGE SCALE GENOMIC DNA]</scope>
    <source>
        <strain evidence="1 2">DSM 9768</strain>
    </source>
</reference>
<evidence type="ECO:0000313" key="2">
    <source>
        <dbReference type="Proteomes" id="UP001230005"/>
    </source>
</evidence>
<accession>A0ABT9ZVC2</accession>
<gene>
    <name evidence="1" type="ORF">J2S74_001783</name>
</gene>
<evidence type="ECO:0000313" key="1">
    <source>
        <dbReference type="EMBL" id="MDQ0254408.1"/>
    </source>
</evidence>
<keyword evidence="2" id="KW-1185">Reference proteome</keyword>
<dbReference type="RefSeq" id="WP_307324321.1">
    <property type="nucleotide sequence ID" value="NZ_JAUSUG010000005.1"/>
</dbReference>
<dbReference type="EMBL" id="JAUSUG010000005">
    <property type="protein sequence ID" value="MDQ0254408.1"/>
    <property type="molecule type" value="Genomic_DNA"/>
</dbReference>
<proteinExistence type="predicted"/>
<comment type="caution">
    <text evidence="1">The sequence shown here is derived from an EMBL/GenBank/DDBJ whole genome shotgun (WGS) entry which is preliminary data.</text>
</comment>
<protein>
    <submittedName>
        <fullName evidence="1">Uncharacterized protein</fullName>
    </submittedName>
</protein>